<dbReference type="RefSeq" id="WP_015723148.1">
    <property type="nucleotide sequence ID" value="NC_014972.1"/>
</dbReference>
<sequence length="103" mass="11116">METTQNRQVDKDQQAANHSLKKSLAIATVAVSLGIALGVDVVDVLAGEGPGSPPTRALSRQDKDLVSKQHKDVSQIQQSTRQSINQSKQIKIDSHPSQTIYGK</sequence>
<dbReference type="EMBL" id="CP002364">
    <property type="protein sequence ID" value="ADW16601.1"/>
    <property type="molecule type" value="Genomic_DNA"/>
</dbReference>
<feature type="region of interest" description="Disordered" evidence="1">
    <location>
        <begin position="48"/>
        <end position="103"/>
    </location>
</feature>
<evidence type="ECO:0000313" key="2">
    <source>
        <dbReference type="EMBL" id="ADW16601.1"/>
    </source>
</evidence>
<organism evidence="2 3">
    <name type="scientific">Desulfobulbus propionicus (strain ATCC 33891 / DSM 2032 / VKM B-1956 / 1pr3)</name>
    <dbReference type="NCBI Taxonomy" id="577650"/>
    <lineage>
        <taxon>Bacteria</taxon>
        <taxon>Pseudomonadati</taxon>
        <taxon>Thermodesulfobacteriota</taxon>
        <taxon>Desulfobulbia</taxon>
        <taxon>Desulfobulbales</taxon>
        <taxon>Desulfobulbaceae</taxon>
        <taxon>Desulfobulbus</taxon>
    </lineage>
</organism>
<dbReference type="AlphaFoldDB" id="A0A7U4DN28"/>
<protein>
    <submittedName>
        <fullName evidence="2">Uncharacterized protein</fullName>
    </submittedName>
</protein>
<gene>
    <name evidence="2" type="ordered locus">Despr_0420</name>
</gene>
<proteinExistence type="predicted"/>
<feature type="compositionally biased region" description="Basic and acidic residues" evidence="1">
    <location>
        <begin position="59"/>
        <end position="73"/>
    </location>
</feature>
<dbReference type="KEGG" id="dpr:Despr_0420"/>
<evidence type="ECO:0000256" key="1">
    <source>
        <dbReference type="SAM" id="MobiDB-lite"/>
    </source>
</evidence>
<keyword evidence="3" id="KW-1185">Reference proteome</keyword>
<dbReference type="Proteomes" id="UP000006365">
    <property type="component" value="Chromosome"/>
</dbReference>
<reference evidence="2 3" key="1">
    <citation type="journal article" date="2011" name="Stand. Genomic Sci.">
        <title>Complete genome sequence of Desulfobulbus propionicus type strain (1pr3).</title>
        <authorList>
            <person name="Pagani I."/>
            <person name="Lapidus A."/>
            <person name="Nolan M."/>
            <person name="Lucas S."/>
            <person name="Hammon N."/>
            <person name="Deshpande S."/>
            <person name="Cheng J.F."/>
            <person name="Chertkov O."/>
            <person name="Davenport K."/>
            <person name="Tapia R."/>
            <person name="Han C."/>
            <person name="Goodwin L."/>
            <person name="Pitluck S."/>
            <person name="Liolios K."/>
            <person name="Mavromatis K."/>
            <person name="Ivanova N."/>
            <person name="Mikhailova N."/>
            <person name="Pati A."/>
            <person name="Chen A."/>
            <person name="Palaniappan K."/>
            <person name="Land M."/>
            <person name="Hauser L."/>
            <person name="Chang Y.J."/>
            <person name="Jeffries C.D."/>
            <person name="Detter J.C."/>
            <person name="Brambilla E."/>
            <person name="Kannan K.P."/>
            <person name="Djao O.D."/>
            <person name="Rohde M."/>
            <person name="Pukall R."/>
            <person name="Spring S."/>
            <person name="Goker M."/>
            <person name="Sikorski J."/>
            <person name="Woyke T."/>
            <person name="Bristow J."/>
            <person name="Eisen J.A."/>
            <person name="Markowitz V."/>
            <person name="Hugenholtz P."/>
            <person name="Kyrpides N.C."/>
            <person name="Klenk H.P."/>
        </authorList>
    </citation>
    <scope>NUCLEOTIDE SEQUENCE [LARGE SCALE GENOMIC DNA]</scope>
    <source>
        <strain evidence="3">ATCC 33891 / DSM 2032 / 1pr3</strain>
    </source>
</reference>
<accession>A0A7U4DN28</accession>
<feature type="compositionally biased region" description="Polar residues" evidence="1">
    <location>
        <begin position="74"/>
        <end position="103"/>
    </location>
</feature>
<name>A0A7U4DN28_DESPD</name>
<evidence type="ECO:0000313" key="3">
    <source>
        <dbReference type="Proteomes" id="UP000006365"/>
    </source>
</evidence>